<organism evidence="7 8">
    <name type="scientific">Arthrobotrys conoides</name>
    <dbReference type="NCBI Taxonomy" id="74498"/>
    <lineage>
        <taxon>Eukaryota</taxon>
        <taxon>Fungi</taxon>
        <taxon>Dikarya</taxon>
        <taxon>Ascomycota</taxon>
        <taxon>Pezizomycotina</taxon>
        <taxon>Orbiliomycetes</taxon>
        <taxon>Orbiliales</taxon>
        <taxon>Orbiliaceae</taxon>
        <taxon>Arthrobotrys</taxon>
    </lineage>
</organism>
<comment type="subcellular location">
    <subcellularLocation>
        <location evidence="1">Endomembrane system</location>
    </subcellularLocation>
</comment>
<dbReference type="GO" id="GO:0016197">
    <property type="term" value="P:endosomal transport"/>
    <property type="evidence" value="ECO:0007669"/>
    <property type="project" value="InterPro"/>
</dbReference>
<dbReference type="InterPro" id="IPR028209">
    <property type="entry name" value="LAMTOR1/MEH1"/>
</dbReference>
<gene>
    <name evidence="7" type="ORF">TWF506_001224</name>
</gene>
<dbReference type="GO" id="GO:0071986">
    <property type="term" value="C:Ragulator complex"/>
    <property type="evidence" value="ECO:0007669"/>
    <property type="project" value="InterPro"/>
</dbReference>
<evidence type="ECO:0008006" key="9">
    <source>
        <dbReference type="Google" id="ProtNLM"/>
    </source>
</evidence>
<dbReference type="GO" id="GO:0031902">
    <property type="term" value="C:late endosome membrane"/>
    <property type="evidence" value="ECO:0007669"/>
    <property type="project" value="InterPro"/>
</dbReference>
<keyword evidence="3" id="KW-0472">Membrane</keyword>
<dbReference type="GO" id="GO:0032008">
    <property type="term" value="P:positive regulation of TOR signaling"/>
    <property type="evidence" value="ECO:0007669"/>
    <property type="project" value="InterPro"/>
</dbReference>
<protein>
    <recommendedName>
        <fullName evidence="9">Late endosomal/lysosomal adaptor and MAPK and MTOR activator 1</fullName>
    </recommendedName>
</protein>
<keyword evidence="4" id="KW-0564">Palmitate</keyword>
<evidence type="ECO:0000256" key="2">
    <source>
        <dbReference type="ARBA" id="ARBA00022707"/>
    </source>
</evidence>
<reference evidence="7 8" key="1">
    <citation type="submission" date="2019-10" db="EMBL/GenBank/DDBJ databases">
        <authorList>
            <person name="Palmer J.M."/>
        </authorList>
    </citation>
    <scope>NUCLEOTIDE SEQUENCE [LARGE SCALE GENOMIC DNA]</scope>
    <source>
        <strain evidence="7 8">TWF506</strain>
    </source>
</reference>
<name>A0AAN8NGZ0_9PEZI</name>
<dbReference type="GO" id="GO:0071230">
    <property type="term" value="P:cellular response to amino acid stimulus"/>
    <property type="evidence" value="ECO:0007669"/>
    <property type="project" value="InterPro"/>
</dbReference>
<proteinExistence type="predicted"/>
<dbReference type="Pfam" id="PF15454">
    <property type="entry name" value="LAMTOR"/>
    <property type="match status" value="1"/>
</dbReference>
<sequence>MGACASCLGWNSNDEEERSRLLNADEATYGSQSQHVPGYHGHPQMTDPGDLEREREQLQRIVAQTNENLIDIFALQPPGPYVDKSRVEMFKMLLQRTSPPYLAPMPQPLPEDSISAEEREFMETIGQMADDAVISLKTIKDVGDLVVRIEVDA</sequence>
<evidence type="ECO:0000256" key="5">
    <source>
        <dbReference type="ARBA" id="ARBA00023288"/>
    </source>
</evidence>
<dbReference type="GO" id="GO:0045121">
    <property type="term" value="C:membrane raft"/>
    <property type="evidence" value="ECO:0007669"/>
    <property type="project" value="InterPro"/>
</dbReference>
<evidence type="ECO:0000256" key="1">
    <source>
        <dbReference type="ARBA" id="ARBA00004308"/>
    </source>
</evidence>
<keyword evidence="2" id="KW-0519">Myristate</keyword>
<keyword evidence="5" id="KW-0449">Lipoprotein</keyword>
<dbReference type="GO" id="GO:0001919">
    <property type="term" value="P:regulation of receptor recycling"/>
    <property type="evidence" value="ECO:0007669"/>
    <property type="project" value="InterPro"/>
</dbReference>
<feature type="region of interest" description="Disordered" evidence="6">
    <location>
        <begin position="28"/>
        <end position="52"/>
    </location>
</feature>
<evidence type="ECO:0000313" key="8">
    <source>
        <dbReference type="Proteomes" id="UP001307849"/>
    </source>
</evidence>
<dbReference type="Proteomes" id="UP001307849">
    <property type="component" value="Unassembled WGS sequence"/>
</dbReference>
<evidence type="ECO:0000313" key="7">
    <source>
        <dbReference type="EMBL" id="KAK6520988.1"/>
    </source>
</evidence>
<dbReference type="GO" id="GO:0043410">
    <property type="term" value="P:positive regulation of MAPK cascade"/>
    <property type="evidence" value="ECO:0007669"/>
    <property type="project" value="InterPro"/>
</dbReference>
<dbReference type="SMART" id="SM01262">
    <property type="entry name" value="LAMTOR"/>
    <property type="match status" value="1"/>
</dbReference>
<comment type="caution">
    <text evidence="7">The sequence shown here is derived from an EMBL/GenBank/DDBJ whole genome shotgun (WGS) entry which is preliminary data.</text>
</comment>
<dbReference type="EMBL" id="JAVHJM010000001">
    <property type="protein sequence ID" value="KAK6520988.1"/>
    <property type="molecule type" value="Genomic_DNA"/>
</dbReference>
<evidence type="ECO:0000256" key="3">
    <source>
        <dbReference type="ARBA" id="ARBA00023136"/>
    </source>
</evidence>
<evidence type="ECO:0000256" key="6">
    <source>
        <dbReference type="SAM" id="MobiDB-lite"/>
    </source>
</evidence>
<dbReference type="AlphaFoldDB" id="A0AAN8NGZ0"/>
<keyword evidence="8" id="KW-1185">Reference proteome</keyword>
<accession>A0AAN8NGZ0</accession>
<evidence type="ECO:0000256" key="4">
    <source>
        <dbReference type="ARBA" id="ARBA00023139"/>
    </source>
</evidence>